<accession>A0A3M7T1I8</accession>
<organism evidence="2 3">
    <name type="scientific">Brachionus plicatilis</name>
    <name type="common">Marine rotifer</name>
    <name type="synonym">Brachionus muelleri</name>
    <dbReference type="NCBI Taxonomy" id="10195"/>
    <lineage>
        <taxon>Eukaryota</taxon>
        <taxon>Metazoa</taxon>
        <taxon>Spiralia</taxon>
        <taxon>Gnathifera</taxon>
        <taxon>Rotifera</taxon>
        <taxon>Eurotatoria</taxon>
        <taxon>Monogononta</taxon>
        <taxon>Pseudotrocha</taxon>
        <taxon>Ploima</taxon>
        <taxon>Brachionidae</taxon>
        <taxon>Brachionus</taxon>
    </lineage>
</organism>
<evidence type="ECO:0000313" key="2">
    <source>
        <dbReference type="EMBL" id="RNA41884.1"/>
    </source>
</evidence>
<dbReference type="Proteomes" id="UP000276133">
    <property type="component" value="Unassembled WGS sequence"/>
</dbReference>
<dbReference type="AlphaFoldDB" id="A0A3M7T1I8"/>
<feature type="transmembrane region" description="Helical" evidence="1">
    <location>
        <begin position="6"/>
        <end position="24"/>
    </location>
</feature>
<keyword evidence="3" id="KW-1185">Reference proteome</keyword>
<name>A0A3M7T1I8_BRAPC</name>
<evidence type="ECO:0000256" key="1">
    <source>
        <dbReference type="SAM" id="Phobius"/>
    </source>
</evidence>
<keyword evidence="1" id="KW-1133">Transmembrane helix</keyword>
<keyword evidence="1" id="KW-0812">Transmembrane</keyword>
<dbReference type="EMBL" id="REGN01000440">
    <property type="protein sequence ID" value="RNA41884.1"/>
    <property type="molecule type" value="Genomic_DNA"/>
</dbReference>
<reference evidence="2 3" key="1">
    <citation type="journal article" date="2018" name="Sci. Rep.">
        <title>Genomic signatures of local adaptation to the degree of environmental predictability in rotifers.</title>
        <authorList>
            <person name="Franch-Gras L."/>
            <person name="Hahn C."/>
            <person name="Garcia-Roger E.M."/>
            <person name="Carmona M.J."/>
            <person name="Serra M."/>
            <person name="Gomez A."/>
        </authorList>
    </citation>
    <scope>NUCLEOTIDE SEQUENCE [LARGE SCALE GENOMIC DNA]</scope>
    <source>
        <strain evidence="2">HYR1</strain>
    </source>
</reference>
<comment type="caution">
    <text evidence="2">The sequence shown here is derived from an EMBL/GenBank/DDBJ whole genome shotgun (WGS) entry which is preliminary data.</text>
</comment>
<evidence type="ECO:0000313" key="3">
    <source>
        <dbReference type="Proteomes" id="UP000276133"/>
    </source>
</evidence>
<keyword evidence="1" id="KW-0472">Membrane</keyword>
<proteinExistence type="predicted"/>
<gene>
    <name evidence="2" type="ORF">BpHYR1_020994</name>
</gene>
<protein>
    <submittedName>
        <fullName evidence="2">Uncharacterized protein</fullName>
    </submittedName>
</protein>
<sequence>MRFFFVFFFNVYLIWHYIDTAFLLTDGSMTVWLMNSSNYVVISDNWNHNSLSVNNWMLTFHLNRN</sequence>